<evidence type="ECO:0000313" key="5">
    <source>
        <dbReference type="EMBL" id="TSC94693.1"/>
    </source>
</evidence>
<dbReference type="PROSITE" id="PS00583">
    <property type="entry name" value="PFKB_KINASES_1"/>
    <property type="match status" value="1"/>
</dbReference>
<keyword evidence="3 5" id="KW-0418">Kinase</keyword>
<dbReference type="GO" id="GO:0016301">
    <property type="term" value="F:kinase activity"/>
    <property type="evidence" value="ECO:0007669"/>
    <property type="project" value="UniProtKB-KW"/>
</dbReference>
<evidence type="ECO:0000313" key="6">
    <source>
        <dbReference type="Proteomes" id="UP000316495"/>
    </source>
</evidence>
<accession>A0A554LP92</accession>
<evidence type="ECO:0000259" key="4">
    <source>
        <dbReference type="Pfam" id="PF00294"/>
    </source>
</evidence>
<dbReference type="PANTHER" id="PTHR10584">
    <property type="entry name" value="SUGAR KINASE"/>
    <property type="match status" value="1"/>
</dbReference>
<organism evidence="5 6">
    <name type="scientific">Candidatus Berkelbacteria bacterium Athens1014_28</name>
    <dbReference type="NCBI Taxonomy" id="2017145"/>
    <lineage>
        <taxon>Bacteria</taxon>
        <taxon>Candidatus Berkelbacteria</taxon>
    </lineage>
</organism>
<dbReference type="PANTHER" id="PTHR10584:SF166">
    <property type="entry name" value="RIBOKINASE"/>
    <property type="match status" value="1"/>
</dbReference>
<reference evidence="5 6" key="1">
    <citation type="submission" date="2017-07" db="EMBL/GenBank/DDBJ databases">
        <title>Mechanisms for carbon and nitrogen cycling indicate functional differentiation within the Candidate Phyla Radiation.</title>
        <authorList>
            <person name="Danczak R.E."/>
            <person name="Johnston M.D."/>
            <person name="Kenah C."/>
            <person name="Slattery M."/>
            <person name="Wrighton K.C."/>
            <person name="Wilkins M.J."/>
        </authorList>
    </citation>
    <scope>NUCLEOTIDE SEQUENCE [LARGE SCALE GENOMIC DNA]</scope>
    <source>
        <strain evidence="5">Athens1014_28</strain>
    </source>
</reference>
<evidence type="ECO:0000256" key="2">
    <source>
        <dbReference type="ARBA" id="ARBA00022679"/>
    </source>
</evidence>
<dbReference type="InterPro" id="IPR011611">
    <property type="entry name" value="PfkB_dom"/>
</dbReference>
<dbReference type="Proteomes" id="UP000316495">
    <property type="component" value="Unassembled WGS sequence"/>
</dbReference>
<evidence type="ECO:0000256" key="3">
    <source>
        <dbReference type="ARBA" id="ARBA00022777"/>
    </source>
</evidence>
<name>A0A554LP92_9BACT</name>
<dbReference type="SUPFAM" id="SSF53613">
    <property type="entry name" value="Ribokinase-like"/>
    <property type="match status" value="1"/>
</dbReference>
<keyword evidence="2" id="KW-0808">Transferase</keyword>
<sequence>MYDVVTIGDTFLDLFVWPESAKVISSRDFPSGKGLAFDYGGKITLKEIDFQIGGSAANTAVSFARLGADIAIFSTVGDDQRGDDFIDYFQKEGIDVSFIERRSAAIKNQSIILSFGGDRTILAYHSGVDPIEYIPNKNLKTRWIYLAPFYGKNIEVENRIVELIAKNGCGLFWNPGGLQIKKGISENRHLLRLCNAIFLNKEELEKFCDRPKTTVENLMKVVYSAGAKLVVVTDGKEGAKCFDGSVFYKISTTDDKRVDATGAGDAFASSFVAAIISDCREKPQKYIPERTTIEKALKWGIVVSGSVVGQIGSQPGLLTKSEVEKRVEKLVKLGIKVYA</sequence>
<feature type="domain" description="Carbohydrate kinase PfkB" evidence="4">
    <location>
        <begin position="41"/>
        <end position="317"/>
    </location>
</feature>
<dbReference type="PRINTS" id="PR00990">
    <property type="entry name" value="RIBOKINASE"/>
</dbReference>
<comment type="caution">
    <text evidence="5">The sequence shown here is derived from an EMBL/GenBank/DDBJ whole genome shotgun (WGS) entry which is preliminary data.</text>
</comment>
<dbReference type="AlphaFoldDB" id="A0A554LP92"/>
<dbReference type="EMBL" id="VMGN01000008">
    <property type="protein sequence ID" value="TSC94693.1"/>
    <property type="molecule type" value="Genomic_DNA"/>
</dbReference>
<proteinExistence type="inferred from homology"/>
<dbReference type="InterPro" id="IPR002139">
    <property type="entry name" value="Ribo/fructo_kinase"/>
</dbReference>
<evidence type="ECO:0000256" key="1">
    <source>
        <dbReference type="ARBA" id="ARBA00010688"/>
    </source>
</evidence>
<protein>
    <submittedName>
        <fullName evidence="5">Ribokinase</fullName>
    </submittedName>
</protein>
<comment type="similarity">
    <text evidence="1">Belongs to the carbohydrate kinase PfkB family.</text>
</comment>
<dbReference type="GO" id="GO:0006796">
    <property type="term" value="P:phosphate-containing compound metabolic process"/>
    <property type="evidence" value="ECO:0007669"/>
    <property type="project" value="UniProtKB-ARBA"/>
</dbReference>
<dbReference type="InterPro" id="IPR029056">
    <property type="entry name" value="Ribokinase-like"/>
</dbReference>
<dbReference type="InterPro" id="IPR002173">
    <property type="entry name" value="Carboh/pur_kinase_PfkB_CS"/>
</dbReference>
<dbReference type="Gene3D" id="3.40.1190.20">
    <property type="match status" value="1"/>
</dbReference>
<dbReference type="Pfam" id="PF00294">
    <property type="entry name" value="PfkB"/>
    <property type="match status" value="1"/>
</dbReference>
<gene>
    <name evidence="5" type="ORF">Athens101428_208</name>
</gene>